<dbReference type="EMBL" id="CM000440">
    <property type="protein sequence ID" value="EDK89627.1"/>
    <property type="molecule type" value="Genomic_DNA"/>
</dbReference>
<evidence type="ECO:0000313" key="1">
    <source>
        <dbReference type="EMBL" id="EDK89627.1"/>
    </source>
</evidence>
<protein>
    <submittedName>
        <fullName evidence="1">Uncharacterized protein</fullName>
    </submittedName>
</protein>
<reference evidence="1" key="2">
    <citation type="submission" date="2007-05" db="EMBL/GenBank/DDBJ databases">
        <title>Genome sequence of Fusobacterium nucleatum subspecies polymorphum - a genetically tractable Fusobacterium.</title>
        <authorList>
            <person name="Karpathy S.E."/>
            <person name="Xiang Q."/>
            <person name="Gioia J."/>
            <person name="Jiang H."/>
            <person name="Liu Y."/>
            <person name="Petrosino J.F."/>
            <person name="Yerrapragada S."/>
            <person name="Fox G.E."/>
            <person name="Kinder Haake S."/>
            <person name="Weinstock G.M."/>
            <person name="Highlander S.K."/>
        </authorList>
    </citation>
    <scope>NUCLEOTIDE SEQUENCE [LARGE SCALE GENOMIC DNA]</scope>
    <source>
        <strain evidence="1">ATCC 10953</strain>
    </source>
</reference>
<proteinExistence type="predicted"/>
<sequence>MQEQILYKKVIESIVDCLKKHMKNFEIKFSEDKDDFGIILEYLNFKEKLITPLPRTVIFSKELNTKINNKIFISETKELIYYFKDLFEKGSDINNHLSKSIFSGIQQDILFNNWNIKHIHLNKKEANSKEEMGENRGDFLLFCIIIEKYVFFLDVREHPHGAGFTSYSFLEIISNNGWMQYIGFSELNDIIDITFKVTNDSDIYKLYNAHVNIIFKLGNKFFIHVNGVRSSGDKGKNVDRASEIILHIKNKCDNFPDDTEYKVNFLEEKNLFLVQLNNQCFSFQI</sequence>
<gene>
    <name evidence="1" type="ORF">FNP_1855</name>
</gene>
<dbReference type="Proteomes" id="UP000001921">
    <property type="component" value="Chromosome"/>
</dbReference>
<dbReference type="eggNOG" id="ENOG5030W7N">
    <property type="taxonomic scope" value="Bacteria"/>
</dbReference>
<dbReference type="GeneID" id="45635483"/>
<accession>A5TXK2</accession>
<dbReference type="RefSeq" id="WP_005898504.1">
    <property type="nucleotide sequence ID" value="NZ_CM000440.1"/>
</dbReference>
<dbReference type="AlphaFoldDB" id="A5TXK2"/>
<reference evidence="1" key="1">
    <citation type="submission" date="2006-07" db="EMBL/GenBank/DDBJ databases">
        <authorList>
            <person name="Qin X."/>
            <person name="Weinstock G.M."/>
        </authorList>
    </citation>
    <scope>NUCLEOTIDE SEQUENCE [LARGE SCALE GENOMIC DNA]</scope>
    <source>
        <strain evidence="1">ATCC 10953</strain>
    </source>
</reference>
<organism evidence="1">
    <name type="scientific">Fusobacterium polymorphum ATCC 10953</name>
    <dbReference type="NCBI Taxonomy" id="393480"/>
    <lineage>
        <taxon>Bacteria</taxon>
        <taxon>Fusobacteriati</taxon>
        <taxon>Fusobacteriota</taxon>
        <taxon>Fusobacteriia</taxon>
        <taxon>Fusobacteriales</taxon>
        <taxon>Fusobacteriaceae</taxon>
        <taxon>Fusobacterium</taxon>
    </lineage>
</organism>
<dbReference type="HOGENOM" id="CLU_975758_0_0_0"/>
<name>A5TXK2_FUSNP</name>